<keyword evidence="11" id="KW-1185">Reference proteome</keyword>
<dbReference type="Pfam" id="PF05848">
    <property type="entry name" value="CtsR"/>
    <property type="match status" value="1"/>
</dbReference>
<feature type="domain" description="CtsR C-terminal dimerization" evidence="9">
    <location>
        <begin position="80"/>
        <end position="148"/>
    </location>
</feature>
<dbReference type="AlphaFoldDB" id="A0A1G8DFF9"/>
<dbReference type="RefSeq" id="WP_014901199.1">
    <property type="nucleotide sequence ID" value="NZ_FNCP01000015.1"/>
</dbReference>
<dbReference type="EMBL" id="FNCP01000015">
    <property type="protein sequence ID" value="SDH56435.1"/>
    <property type="molecule type" value="Genomic_DNA"/>
</dbReference>
<evidence type="ECO:0000259" key="8">
    <source>
        <dbReference type="Pfam" id="PF05848"/>
    </source>
</evidence>
<dbReference type="STRING" id="1121419.SAMN05443529_11523"/>
<reference evidence="11" key="1">
    <citation type="submission" date="2016-10" db="EMBL/GenBank/DDBJ databases">
        <authorList>
            <person name="Varghese N."/>
            <person name="Submissions S."/>
        </authorList>
    </citation>
    <scope>NUCLEOTIDE SEQUENCE [LARGE SCALE GENOMIC DNA]</scope>
    <source>
        <strain evidence="11">DSM 8344</strain>
    </source>
</reference>
<dbReference type="InterPro" id="IPR041902">
    <property type="entry name" value="CtsR_N_sf"/>
</dbReference>
<evidence type="ECO:0000256" key="5">
    <source>
        <dbReference type="ARBA" id="ARBA00023125"/>
    </source>
</evidence>
<evidence type="ECO:0000256" key="4">
    <source>
        <dbReference type="ARBA" id="ARBA00023015"/>
    </source>
</evidence>
<dbReference type="InterPro" id="IPR008463">
    <property type="entry name" value="CtsR"/>
</dbReference>
<keyword evidence="6 7" id="KW-0804">Transcription</keyword>
<dbReference type="GO" id="GO:0003677">
    <property type="term" value="F:DNA binding"/>
    <property type="evidence" value="ECO:0007669"/>
    <property type="project" value="UniProtKB-UniRule"/>
</dbReference>
<accession>A0A1G8DFF9</accession>
<name>A0A1G8DFF9_9FIRM</name>
<dbReference type="PIRSF" id="PIRSF010607">
    <property type="entry name" value="Txn_repr_CtsR"/>
    <property type="match status" value="1"/>
</dbReference>
<keyword evidence="5 7" id="KW-0238">DNA-binding</keyword>
<dbReference type="Gene3D" id="1.10.1200.150">
    <property type="entry name" value="Transcriptional regulator CtsR, C-terminal domain"/>
    <property type="match status" value="1"/>
</dbReference>
<evidence type="ECO:0000256" key="7">
    <source>
        <dbReference type="PIRNR" id="PIRNR010607"/>
    </source>
</evidence>
<organism evidence="10 11">
    <name type="scientific">Desulfosporosinus hippei DSM 8344</name>
    <dbReference type="NCBI Taxonomy" id="1121419"/>
    <lineage>
        <taxon>Bacteria</taxon>
        <taxon>Bacillati</taxon>
        <taxon>Bacillota</taxon>
        <taxon>Clostridia</taxon>
        <taxon>Eubacteriales</taxon>
        <taxon>Desulfitobacteriaceae</taxon>
        <taxon>Desulfosporosinus</taxon>
    </lineage>
</organism>
<dbReference type="InterPro" id="IPR041473">
    <property type="entry name" value="CtsR_C"/>
</dbReference>
<dbReference type="GO" id="GO:0006355">
    <property type="term" value="P:regulation of DNA-templated transcription"/>
    <property type="evidence" value="ECO:0007669"/>
    <property type="project" value="UniProtKB-UniRule"/>
</dbReference>
<dbReference type="OrthoDB" id="1680813at2"/>
<dbReference type="Proteomes" id="UP000198656">
    <property type="component" value="Unassembled WGS sequence"/>
</dbReference>
<protein>
    <recommendedName>
        <fullName evidence="2 7">Transcriptional regulator CtsR</fullName>
    </recommendedName>
</protein>
<evidence type="ECO:0000313" key="11">
    <source>
        <dbReference type="Proteomes" id="UP000198656"/>
    </source>
</evidence>
<evidence type="ECO:0000256" key="1">
    <source>
        <dbReference type="ARBA" id="ARBA00010189"/>
    </source>
</evidence>
<proteinExistence type="inferred from homology"/>
<dbReference type="Gene3D" id="3.30.56.130">
    <property type="entry name" value="Transcriptional regulator CtsR, winged HTH domain"/>
    <property type="match status" value="1"/>
</dbReference>
<feature type="domain" description="CtsR N-terminal HTH" evidence="8">
    <location>
        <begin position="3"/>
        <end position="73"/>
    </location>
</feature>
<keyword evidence="4 7" id="KW-0805">Transcription regulation</keyword>
<evidence type="ECO:0000259" key="9">
    <source>
        <dbReference type="Pfam" id="PF17727"/>
    </source>
</evidence>
<evidence type="ECO:0000256" key="6">
    <source>
        <dbReference type="ARBA" id="ARBA00023163"/>
    </source>
</evidence>
<sequence length="156" mass="17776">MGNLADRIEEYLKQILEKTTEGYIVLQRSELAGEFECVPSQINYVLDTRFTVERGYLVESRRGGGGYLRIIRLGLGIEGQYQQVMRQLIGEHLSRDRSNALVNRLLDEELVTIREAALIKSILSGNNLAGEFRDWDTLRASLMKDILTTLSRDDLV</sequence>
<evidence type="ECO:0000313" key="10">
    <source>
        <dbReference type="EMBL" id="SDH56435.1"/>
    </source>
</evidence>
<evidence type="ECO:0000256" key="3">
    <source>
        <dbReference type="ARBA" id="ARBA00022491"/>
    </source>
</evidence>
<comment type="similarity">
    <text evidence="1 7">Belongs to the CtsR family.</text>
</comment>
<gene>
    <name evidence="10" type="ORF">SAMN05443529_11523</name>
</gene>
<evidence type="ECO:0000256" key="2">
    <source>
        <dbReference type="ARBA" id="ARBA00014129"/>
    </source>
</evidence>
<dbReference type="Pfam" id="PF17727">
    <property type="entry name" value="CtsR_C"/>
    <property type="match status" value="1"/>
</dbReference>
<keyword evidence="3 7" id="KW-0678">Repressor</keyword>
<dbReference type="InterPro" id="IPR040465">
    <property type="entry name" value="CtsR_N"/>
</dbReference>
<dbReference type="InterPro" id="IPR041908">
    <property type="entry name" value="CtsR_C_sf"/>
</dbReference>